<comment type="caution">
    <text evidence="2">The sequence shown here is derived from an EMBL/GenBank/DDBJ whole genome shotgun (WGS) entry which is preliminary data.</text>
</comment>
<evidence type="ECO:0000313" key="2">
    <source>
        <dbReference type="EMBL" id="MFC5830065.1"/>
    </source>
</evidence>
<feature type="region of interest" description="Disordered" evidence="1">
    <location>
        <begin position="61"/>
        <end position="80"/>
    </location>
</feature>
<protein>
    <submittedName>
        <fullName evidence="2">Uncharacterized protein</fullName>
    </submittedName>
</protein>
<dbReference type="Proteomes" id="UP001596058">
    <property type="component" value="Unassembled WGS sequence"/>
</dbReference>
<keyword evidence="3" id="KW-1185">Reference proteome</keyword>
<evidence type="ECO:0000256" key="1">
    <source>
        <dbReference type="SAM" id="MobiDB-lite"/>
    </source>
</evidence>
<reference evidence="3" key="1">
    <citation type="journal article" date="2019" name="Int. J. Syst. Evol. Microbiol.">
        <title>The Global Catalogue of Microorganisms (GCM) 10K type strain sequencing project: providing services to taxonomists for standard genome sequencing and annotation.</title>
        <authorList>
            <consortium name="The Broad Institute Genomics Platform"/>
            <consortium name="The Broad Institute Genome Sequencing Center for Infectious Disease"/>
            <person name="Wu L."/>
            <person name="Ma J."/>
        </authorList>
    </citation>
    <scope>NUCLEOTIDE SEQUENCE [LARGE SCALE GENOMIC DNA]</scope>
    <source>
        <strain evidence="3">CCUG 53903</strain>
    </source>
</reference>
<dbReference type="RefSeq" id="WP_379519558.1">
    <property type="nucleotide sequence ID" value="NZ_JBHSPA010000052.1"/>
</dbReference>
<organism evidence="2 3">
    <name type="scientific">Nonomuraea insulae</name>
    <dbReference type="NCBI Taxonomy" id="1616787"/>
    <lineage>
        <taxon>Bacteria</taxon>
        <taxon>Bacillati</taxon>
        <taxon>Actinomycetota</taxon>
        <taxon>Actinomycetes</taxon>
        <taxon>Streptosporangiales</taxon>
        <taxon>Streptosporangiaceae</taxon>
        <taxon>Nonomuraea</taxon>
    </lineage>
</organism>
<sequence length="183" mass="19007">MTRKEVCKSYYPAHDHACSANVPCCVPGQLPGHSSWTGAACTPSPSSPGRSCAVPKALGRAVGPGLRRKPPQGSRRDPLVETGGVIKPKAAKGDLTLSSGGDTAAIKTKDATAAARVDAPGKLPKPNLKGSTATYPSTYGKDIDLVVTATPTGFRQQIVIRERLAGPVTFRIPVDLPQGALDR</sequence>
<accession>A0ABW1CZD8</accession>
<evidence type="ECO:0000313" key="3">
    <source>
        <dbReference type="Proteomes" id="UP001596058"/>
    </source>
</evidence>
<name>A0ABW1CZD8_9ACTN</name>
<proteinExistence type="predicted"/>
<gene>
    <name evidence="2" type="ORF">ACFPZ3_39935</name>
</gene>
<dbReference type="EMBL" id="JBHSPA010000052">
    <property type="protein sequence ID" value="MFC5830065.1"/>
    <property type="molecule type" value="Genomic_DNA"/>
</dbReference>